<keyword evidence="2" id="KW-1185">Reference proteome</keyword>
<evidence type="ECO:0000313" key="2">
    <source>
        <dbReference type="Proteomes" id="UP000078460"/>
    </source>
</evidence>
<dbReference type="OrthoDB" id="7510338at2"/>
<accession>A0A175Y128</accession>
<evidence type="ECO:0000313" key="1">
    <source>
        <dbReference type="EMBL" id="KZB94096.1"/>
    </source>
</evidence>
<proteinExistence type="predicted"/>
<organism evidence="1 2">
    <name type="scientific">Sphingomonas melonis TY</name>
    <dbReference type="NCBI Taxonomy" id="621456"/>
    <lineage>
        <taxon>Bacteria</taxon>
        <taxon>Pseudomonadati</taxon>
        <taxon>Pseudomonadota</taxon>
        <taxon>Alphaproteobacteria</taxon>
        <taxon>Sphingomonadales</taxon>
        <taxon>Sphingomonadaceae</taxon>
        <taxon>Sphingomonas</taxon>
    </lineage>
</organism>
<comment type="caution">
    <text evidence="1">The sequence shown here is derived from an EMBL/GenBank/DDBJ whole genome shotgun (WGS) entry which is preliminary data.</text>
</comment>
<dbReference type="STRING" id="621456.BJP26_00565"/>
<name>A0A175Y128_9SPHN</name>
<dbReference type="AlphaFoldDB" id="A0A175Y128"/>
<protein>
    <recommendedName>
        <fullName evidence="3">DUF3168 domain-containing protein</fullName>
    </recommendedName>
</protein>
<dbReference type="Pfam" id="PF11367">
    <property type="entry name" value="Tail_completion_gp17"/>
    <property type="match status" value="1"/>
</dbReference>
<reference evidence="1" key="1">
    <citation type="submission" date="2016-03" db="EMBL/GenBank/DDBJ databases">
        <title>Sphingomonas melonis TY, whole genome shotgun sequencing.</title>
        <authorList>
            <person name="Wang H."/>
            <person name="Zhu P."/>
        </authorList>
    </citation>
    <scope>NUCLEOTIDE SEQUENCE [LARGE SCALE GENOMIC DNA]</scope>
    <source>
        <strain evidence="1">TY</strain>
    </source>
</reference>
<dbReference type="RefSeq" id="WP_062125841.1">
    <property type="nucleotide sequence ID" value="NZ_CP017578.1"/>
</dbReference>
<dbReference type="Proteomes" id="UP000078460">
    <property type="component" value="Unassembled WGS sequence"/>
</dbReference>
<gene>
    <name evidence="1" type="ORF">AVM11_08815</name>
</gene>
<dbReference type="KEGG" id="smy:BJP26_00565"/>
<dbReference type="EMBL" id="LQCK02000045">
    <property type="protein sequence ID" value="KZB94096.1"/>
    <property type="molecule type" value="Genomic_DNA"/>
</dbReference>
<evidence type="ECO:0008006" key="3">
    <source>
        <dbReference type="Google" id="ProtNLM"/>
    </source>
</evidence>
<dbReference type="InterPro" id="IPR021508">
    <property type="entry name" value="Gp17-like"/>
</dbReference>
<sequence length="135" mass="14840">MEEALRDLLLIAAPIAGVVGRRIDWGVRSQGSALPAITLHQIGGNPTMLLDGPADWERDRIQIDCLGRTYKASRDLADAIAGRRGVLVGYRGDHKGHRLRTFVVGRRSDNDSDTVGPVFRASIDVMIWHTPSPME</sequence>